<feature type="binding site" evidence="5">
    <location>
        <position position="314"/>
    </location>
    <ligand>
        <name>Zn(2+)</name>
        <dbReference type="ChEBI" id="CHEBI:29105"/>
    </ligand>
</feature>
<dbReference type="Pfam" id="PF02574">
    <property type="entry name" value="S-methyl_trans"/>
    <property type="match status" value="1"/>
</dbReference>
<dbReference type="InterPro" id="IPR051486">
    <property type="entry name" value="Hcy_S-methyltransferase"/>
</dbReference>
<dbReference type="GO" id="GO:0009086">
    <property type="term" value="P:methionine biosynthetic process"/>
    <property type="evidence" value="ECO:0007669"/>
    <property type="project" value="TreeGrafter"/>
</dbReference>
<comment type="cofactor">
    <cofactor evidence="5">
        <name>Zn(2+)</name>
        <dbReference type="ChEBI" id="CHEBI:29105"/>
    </cofactor>
</comment>
<name>A0A1E3QVR3_9ASCO</name>
<feature type="binding site" evidence="5">
    <location>
        <position position="244"/>
    </location>
    <ligand>
        <name>Zn(2+)</name>
        <dbReference type="ChEBI" id="CHEBI:29105"/>
    </ligand>
</feature>
<feature type="domain" description="Hcy-binding" evidence="6">
    <location>
        <begin position="3"/>
        <end position="328"/>
    </location>
</feature>
<evidence type="ECO:0000256" key="4">
    <source>
        <dbReference type="ARBA" id="ARBA00022833"/>
    </source>
</evidence>
<dbReference type="SUPFAM" id="SSF82282">
    <property type="entry name" value="Homocysteine S-methyltransferase"/>
    <property type="match status" value="1"/>
</dbReference>
<dbReference type="STRING" id="984486.A0A1E3QVR3"/>
<dbReference type="Gene3D" id="3.20.20.330">
    <property type="entry name" value="Homocysteine-binding-like domain"/>
    <property type="match status" value="1"/>
</dbReference>
<dbReference type="RefSeq" id="XP_018987071.1">
    <property type="nucleotide sequence ID" value="XM_019132303.1"/>
</dbReference>
<keyword evidence="1 5" id="KW-0489">Methyltransferase</keyword>
<evidence type="ECO:0000256" key="5">
    <source>
        <dbReference type="PROSITE-ProRule" id="PRU00333"/>
    </source>
</evidence>
<dbReference type="PANTHER" id="PTHR46015">
    <property type="entry name" value="ZGC:172121"/>
    <property type="match status" value="1"/>
</dbReference>
<keyword evidence="4 5" id="KW-0862">Zinc</keyword>
<dbReference type="Proteomes" id="UP000094336">
    <property type="component" value="Unassembled WGS sequence"/>
</dbReference>
<evidence type="ECO:0000259" key="6">
    <source>
        <dbReference type="PROSITE" id="PS50970"/>
    </source>
</evidence>
<dbReference type="EMBL" id="KV454427">
    <property type="protein sequence ID" value="ODQ81743.1"/>
    <property type="molecule type" value="Genomic_DNA"/>
</dbReference>
<dbReference type="NCBIfam" id="NF007020">
    <property type="entry name" value="PRK09485.1"/>
    <property type="match status" value="1"/>
</dbReference>
<dbReference type="AlphaFoldDB" id="A0A1E3QVR3"/>
<protein>
    <recommendedName>
        <fullName evidence="6">Hcy-binding domain-containing protein</fullName>
    </recommendedName>
</protein>
<feature type="binding site" evidence="5">
    <location>
        <position position="313"/>
    </location>
    <ligand>
        <name>Zn(2+)</name>
        <dbReference type="ChEBI" id="CHEBI:29105"/>
    </ligand>
</feature>
<evidence type="ECO:0000313" key="7">
    <source>
        <dbReference type="EMBL" id="ODQ81743.1"/>
    </source>
</evidence>
<dbReference type="OrthoDB" id="261426at2759"/>
<dbReference type="GO" id="GO:0008898">
    <property type="term" value="F:S-adenosylmethionine-homocysteine S-methyltransferase activity"/>
    <property type="evidence" value="ECO:0007669"/>
    <property type="project" value="TreeGrafter"/>
</dbReference>
<dbReference type="InterPro" id="IPR036589">
    <property type="entry name" value="HCY_dom_sf"/>
</dbReference>
<sequence length="329" mass="35853">MAFTATSLRQLSKPLILDGGLGSELELLHPPAMHHKLWSGLTLILQPEIITRIHYSYIAAGSDIVTTSSYQALELGLLEHGADFGIDTPQKCAVIFDKSIACAVAAVDQWVGENPDTPRMRPLVAAAIGPYGAYLANGAEYTGDYGSVTAAELKRFHALRLVTFLNNRDVDLLAFETFPNVVEFKVCMELLEEMTQALGVSKPFYVSFNYRSPTQICDGTPIAEVVSYLAKKPLVSLIAIGGNCVSLAMVPALLQSLKGLVGGTLPLLVYPNSGEIYDGTTKEWHENDDKDCKFTKEGLNAWYDAGVRLVGGCCRTGPKDIRLMRESFE</sequence>
<dbReference type="GO" id="GO:0046872">
    <property type="term" value="F:metal ion binding"/>
    <property type="evidence" value="ECO:0007669"/>
    <property type="project" value="UniProtKB-KW"/>
</dbReference>
<dbReference type="PANTHER" id="PTHR46015:SF1">
    <property type="entry name" value="HOMOCYSTEINE S-METHYLTRANSFERASE-LIKE ISOFORM 1"/>
    <property type="match status" value="1"/>
</dbReference>
<accession>A0A1E3QVR3</accession>
<keyword evidence="2 5" id="KW-0808">Transferase</keyword>
<dbReference type="GO" id="GO:0033528">
    <property type="term" value="P:S-methylmethionine cycle"/>
    <property type="evidence" value="ECO:0007669"/>
    <property type="project" value="TreeGrafter"/>
</dbReference>
<evidence type="ECO:0000313" key="8">
    <source>
        <dbReference type="Proteomes" id="UP000094336"/>
    </source>
</evidence>
<reference evidence="8" key="1">
    <citation type="submission" date="2016-05" db="EMBL/GenBank/DDBJ databases">
        <title>Comparative genomics of biotechnologically important yeasts.</title>
        <authorList>
            <consortium name="DOE Joint Genome Institute"/>
            <person name="Riley R."/>
            <person name="Haridas S."/>
            <person name="Wolfe K.H."/>
            <person name="Lopes M.R."/>
            <person name="Hittinger C.T."/>
            <person name="Goker M."/>
            <person name="Salamov A."/>
            <person name="Wisecaver J."/>
            <person name="Long T.M."/>
            <person name="Aerts A.L."/>
            <person name="Barry K."/>
            <person name="Choi C."/>
            <person name="Clum A."/>
            <person name="Coughlan A.Y."/>
            <person name="Deshpande S."/>
            <person name="Douglass A.P."/>
            <person name="Hanson S.J."/>
            <person name="Klenk H.-P."/>
            <person name="Labutti K."/>
            <person name="Lapidus A."/>
            <person name="Lindquist E."/>
            <person name="Lipzen A."/>
            <person name="Meier-Kolthoff J.P."/>
            <person name="Ohm R.A."/>
            <person name="Otillar R.P."/>
            <person name="Pangilinan J."/>
            <person name="Peng Y."/>
            <person name="Rokas A."/>
            <person name="Rosa C.A."/>
            <person name="Scheuner C."/>
            <person name="Sibirny A.A."/>
            <person name="Slot J.C."/>
            <person name="Stielow J.B."/>
            <person name="Sun H."/>
            <person name="Kurtzman C.P."/>
            <person name="Blackwell M."/>
            <person name="Grigoriev I.V."/>
            <person name="Jeffries T.W."/>
        </authorList>
    </citation>
    <scope>NUCLEOTIDE SEQUENCE [LARGE SCALE GENOMIC DNA]</scope>
    <source>
        <strain evidence="8">NRRL Y-12698</strain>
    </source>
</reference>
<gene>
    <name evidence="7" type="ORF">BABINDRAFT_58372</name>
</gene>
<organism evidence="7 8">
    <name type="scientific">Babjeviella inositovora NRRL Y-12698</name>
    <dbReference type="NCBI Taxonomy" id="984486"/>
    <lineage>
        <taxon>Eukaryota</taxon>
        <taxon>Fungi</taxon>
        <taxon>Dikarya</taxon>
        <taxon>Ascomycota</taxon>
        <taxon>Saccharomycotina</taxon>
        <taxon>Pichiomycetes</taxon>
        <taxon>Serinales incertae sedis</taxon>
        <taxon>Babjeviella</taxon>
    </lineage>
</organism>
<keyword evidence="8" id="KW-1185">Reference proteome</keyword>
<dbReference type="GeneID" id="30150156"/>
<evidence type="ECO:0000256" key="3">
    <source>
        <dbReference type="ARBA" id="ARBA00022723"/>
    </source>
</evidence>
<proteinExistence type="predicted"/>
<dbReference type="InterPro" id="IPR003726">
    <property type="entry name" value="HCY_dom"/>
</dbReference>
<dbReference type="PROSITE" id="PS50970">
    <property type="entry name" value="HCY"/>
    <property type="match status" value="1"/>
</dbReference>
<keyword evidence="3 5" id="KW-0479">Metal-binding</keyword>
<evidence type="ECO:0000256" key="1">
    <source>
        <dbReference type="ARBA" id="ARBA00022603"/>
    </source>
</evidence>
<evidence type="ECO:0000256" key="2">
    <source>
        <dbReference type="ARBA" id="ARBA00022679"/>
    </source>
</evidence>
<dbReference type="GO" id="GO:0032259">
    <property type="term" value="P:methylation"/>
    <property type="evidence" value="ECO:0007669"/>
    <property type="project" value="UniProtKB-KW"/>
</dbReference>